<dbReference type="Proteomes" id="UP000031004">
    <property type="component" value="Unassembled WGS sequence"/>
</dbReference>
<evidence type="ECO:0000313" key="4">
    <source>
        <dbReference type="Proteomes" id="UP000031004"/>
    </source>
</evidence>
<dbReference type="Pfam" id="PF03713">
    <property type="entry name" value="DUF305"/>
    <property type="match status" value="1"/>
</dbReference>
<dbReference type="RefSeq" id="WP_039321397.1">
    <property type="nucleotide sequence ID" value="NZ_JTLZ01000007.1"/>
</dbReference>
<dbReference type="InterPro" id="IPR005183">
    <property type="entry name" value="DUF305_CopM-like"/>
</dbReference>
<feature type="signal peptide" evidence="1">
    <location>
        <begin position="1"/>
        <end position="26"/>
    </location>
</feature>
<keyword evidence="4" id="KW-1185">Reference proteome</keyword>
<comment type="caution">
    <text evidence="3">The sequence shown here is derived from an EMBL/GenBank/DDBJ whole genome shotgun (WGS) entry which is preliminary data.</text>
</comment>
<evidence type="ECO:0000259" key="2">
    <source>
        <dbReference type="Pfam" id="PF03713"/>
    </source>
</evidence>
<sequence>MTMKGRRVLRAVATAVIAAALGAALCAAVIDRDHPRPQVLSALEIGFAQDMTAHHQQAVTMADMLAADASPEVTALAEQIRFTQLVEIGQMTGWLQLAGAAPSSTQPMTWMTDHGSAHHDHAMAMPGMATPDELARLQRSTGPDNETQFLTLMTRHHQGGIAMASYVFQRTGNDTVRRAASVMVTEQTDEIQLMTLMLDGHRGVR</sequence>
<keyword evidence="1" id="KW-0732">Signal</keyword>
<name>A0ABR4YTG4_9MYCO</name>
<dbReference type="InterPro" id="IPR012347">
    <property type="entry name" value="Ferritin-like"/>
</dbReference>
<feature type="chain" id="PRO_5046854467" description="DUF305 domain-containing protein" evidence="1">
    <location>
        <begin position="27"/>
        <end position="205"/>
    </location>
</feature>
<dbReference type="Gene3D" id="1.20.1260.10">
    <property type="match status" value="1"/>
</dbReference>
<feature type="domain" description="DUF305" evidence="2">
    <location>
        <begin position="44"/>
        <end position="198"/>
    </location>
</feature>
<dbReference type="EMBL" id="JTLZ01000007">
    <property type="protein sequence ID" value="KHO24365.1"/>
    <property type="molecule type" value="Genomic_DNA"/>
</dbReference>
<reference evidence="3 4" key="1">
    <citation type="submission" date="2014-11" db="EMBL/GenBank/DDBJ databases">
        <title>Mycobacterium setense Manresensis Genome.</title>
        <authorList>
            <person name="Rech G."/>
            <person name="Sumoy L."/>
        </authorList>
    </citation>
    <scope>NUCLEOTIDE SEQUENCE [LARGE SCALE GENOMIC DNA]</scope>
    <source>
        <strain evidence="3 4">Manresensis</strain>
    </source>
</reference>
<accession>A0ABR4YTG4</accession>
<dbReference type="PANTHER" id="PTHR36933:SF1">
    <property type="entry name" value="SLL0788 PROTEIN"/>
    <property type="match status" value="1"/>
</dbReference>
<dbReference type="PANTHER" id="PTHR36933">
    <property type="entry name" value="SLL0788 PROTEIN"/>
    <property type="match status" value="1"/>
</dbReference>
<gene>
    <name evidence="3" type="ORF">QQ44_15110</name>
</gene>
<organism evidence="3 4">
    <name type="scientific">Mycolicibacterium setense</name>
    <dbReference type="NCBI Taxonomy" id="431269"/>
    <lineage>
        <taxon>Bacteria</taxon>
        <taxon>Bacillati</taxon>
        <taxon>Actinomycetota</taxon>
        <taxon>Actinomycetes</taxon>
        <taxon>Mycobacteriales</taxon>
        <taxon>Mycobacteriaceae</taxon>
        <taxon>Mycolicibacterium</taxon>
    </lineage>
</organism>
<protein>
    <recommendedName>
        <fullName evidence="2">DUF305 domain-containing protein</fullName>
    </recommendedName>
</protein>
<evidence type="ECO:0000313" key="3">
    <source>
        <dbReference type="EMBL" id="KHO24365.1"/>
    </source>
</evidence>
<proteinExistence type="predicted"/>
<evidence type="ECO:0000256" key="1">
    <source>
        <dbReference type="SAM" id="SignalP"/>
    </source>
</evidence>